<dbReference type="Pfam" id="PF03947">
    <property type="entry name" value="Ribosomal_L2_C"/>
    <property type="match status" value="1"/>
</dbReference>
<organism evidence="6 7">
    <name type="scientific">Patella caerulea</name>
    <name type="common">Rayed Mediterranean limpet</name>
    <dbReference type="NCBI Taxonomy" id="87958"/>
    <lineage>
        <taxon>Eukaryota</taxon>
        <taxon>Metazoa</taxon>
        <taxon>Spiralia</taxon>
        <taxon>Lophotrochozoa</taxon>
        <taxon>Mollusca</taxon>
        <taxon>Gastropoda</taxon>
        <taxon>Patellogastropoda</taxon>
        <taxon>Patelloidea</taxon>
        <taxon>Patellidae</taxon>
        <taxon>Patella</taxon>
    </lineage>
</organism>
<accession>A0AAN8JJW6</accession>
<dbReference type="InterPro" id="IPR012340">
    <property type="entry name" value="NA-bd_OB-fold"/>
</dbReference>
<sequence>MAAASLSQLVKGLARLSILNHAKSRQYFHTSGIVDGKAKFIKLAINVDRYTLRPIHLPKSGGRGYDGRIQTHGVGGGHRQCYRMVDFKRIGPKTGEPLVERVLDVRYDPCRSADIAVVAGGEKARYIVASENMKSGDLIKSSGELKKITVKAIEGDSYPLGSLPLGTLVHNIEIYPETGGRVARAAGTCGQLIKKIGDRCIIRMPSKREMNVSEECRATVGRVSNIDHNKQHIGSASRARWFGIRPDRGWKQKKSGYNGRKIKPVKPVVIHRTPKAPASAIYKDTV</sequence>
<keyword evidence="7" id="KW-1185">Reference proteome</keyword>
<dbReference type="Proteomes" id="UP001347796">
    <property type="component" value="Unassembled WGS sequence"/>
</dbReference>
<dbReference type="Gene3D" id="2.40.50.140">
    <property type="entry name" value="Nucleic acid-binding proteins"/>
    <property type="match status" value="1"/>
</dbReference>
<dbReference type="GO" id="GO:0003735">
    <property type="term" value="F:structural constituent of ribosome"/>
    <property type="evidence" value="ECO:0007669"/>
    <property type="project" value="InterPro"/>
</dbReference>
<dbReference type="SMART" id="SM01383">
    <property type="entry name" value="Ribosomal_L2"/>
    <property type="match status" value="1"/>
</dbReference>
<protein>
    <recommendedName>
        <fullName evidence="8">Ribosomal protein L2</fullName>
    </recommendedName>
</protein>
<evidence type="ECO:0000259" key="4">
    <source>
        <dbReference type="SMART" id="SM01382"/>
    </source>
</evidence>
<dbReference type="EMBL" id="JAZGQO010000010">
    <property type="protein sequence ID" value="KAK6175954.1"/>
    <property type="molecule type" value="Genomic_DNA"/>
</dbReference>
<dbReference type="GO" id="GO:0005762">
    <property type="term" value="C:mitochondrial large ribosomal subunit"/>
    <property type="evidence" value="ECO:0007669"/>
    <property type="project" value="TreeGrafter"/>
</dbReference>
<reference evidence="6 7" key="1">
    <citation type="submission" date="2024-01" db="EMBL/GenBank/DDBJ databases">
        <title>The genome of the rayed Mediterranean limpet Patella caerulea (Linnaeus, 1758).</title>
        <authorList>
            <person name="Anh-Thu Weber A."/>
            <person name="Halstead-Nussloch G."/>
        </authorList>
    </citation>
    <scope>NUCLEOTIDE SEQUENCE [LARGE SCALE GENOMIC DNA]</scope>
    <source>
        <strain evidence="6">AATW-2023a</strain>
        <tissue evidence="6">Whole specimen</tissue>
    </source>
</reference>
<dbReference type="InterPro" id="IPR002171">
    <property type="entry name" value="Ribosomal_uL2"/>
</dbReference>
<evidence type="ECO:0000256" key="2">
    <source>
        <dbReference type="ARBA" id="ARBA00022980"/>
    </source>
</evidence>
<keyword evidence="3" id="KW-0687">Ribonucleoprotein</keyword>
<evidence type="ECO:0000313" key="7">
    <source>
        <dbReference type="Proteomes" id="UP001347796"/>
    </source>
</evidence>
<dbReference type="AlphaFoldDB" id="A0AAN8JJW6"/>
<dbReference type="SUPFAM" id="SSF50104">
    <property type="entry name" value="Translation proteins SH3-like domain"/>
    <property type="match status" value="1"/>
</dbReference>
<evidence type="ECO:0000256" key="1">
    <source>
        <dbReference type="ARBA" id="ARBA00005636"/>
    </source>
</evidence>
<comment type="caution">
    <text evidence="6">The sequence shown here is derived from an EMBL/GenBank/DDBJ whole genome shotgun (WGS) entry which is preliminary data.</text>
</comment>
<dbReference type="InterPro" id="IPR022666">
    <property type="entry name" value="Ribosomal_uL2_RNA-bd_dom"/>
</dbReference>
<dbReference type="PANTHER" id="PTHR13691">
    <property type="entry name" value="RIBOSOMAL PROTEIN L2"/>
    <property type="match status" value="1"/>
</dbReference>
<comment type="similarity">
    <text evidence="1">Belongs to the universal ribosomal protein uL2 family.</text>
</comment>
<gene>
    <name evidence="6" type="ORF">SNE40_014326</name>
</gene>
<evidence type="ECO:0000313" key="6">
    <source>
        <dbReference type="EMBL" id="KAK6175954.1"/>
    </source>
</evidence>
<dbReference type="InterPro" id="IPR022669">
    <property type="entry name" value="Ribosomal_uL2_C"/>
</dbReference>
<evidence type="ECO:0008006" key="8">
    <source>
        <dbReference type="Google" id="ProtNLM"/>
    </source>
</evidence>
<evidence type="ECO:0000259" key="5">
    <source>
        <dbReference type="SMART" id="SM01383"/>
    </source>
</evidence>
<keyword evidence="2" id="KW-0689">Ribosomal protein</keyword>
<dbReference type="Gene3D" id="2.30.30.30">
    <property type="match status" value="1"/>
</dbReference>
<feature type="domain" description="Large ribosomal subunit protein uL2 C-terminal" evidence="4">
    <location>
        <begin position="152"/>
        <end position="274"/>
    </location>
</feature>
<dbReference type="InterPro" id="IPR008991">
    <property type="entry name" value="Translation_prot_SH3-like_sf"/>
</dbReference>
<dbReference type="GO" id="GO:0003723">
    <property type="term" value="F:RNA binding"/>
    <property type="evidence" value="ECO:0007669"/>
    <property type="project" value="TreeGrafter"/>
</dbReference>
<dbReference type="SMART" id="SM01382">
    <property type="entry name" value="Ribosomal_L2_C"/>
    <property type="match status" value="1"/>
</dbReference>
<feature type="domain" description="Large ribosomal subunit protein uL2 RNA-binding" evidence="5">
    <location>
        <begin position="62"/>
        <end position="141"/>
    </location>
</feature>
<dbReference type="FunFam" id="2.40.50.140:FF:000157">
    <property type="entry name" value="39S ribosomal protein L2, mitochondrial"/>
    <property type="match status" value="1"/>
</dbReference>
<name>A0AAN8JJW6_PATCE</name>
<dbReference type="GO" id="GO:0032543">
    <property type="term" value="P:mitochondrial translation"/>
    <property type="evidence" value="ECO:0007669"/>
    <property type="project" value="TreeGrafter"/>
</dbReference>
<dbReference type="PANTHER" id="PTHR13691:SF73">
    <property type="entry name" value="LARGE RIBOSOMAL SUBUNIT PROTEIN UL2M"/>
    <property type="match status" value="1"/>
</dbReference>
<dbReference type="SUPFAM" id="SSF50249">
    <property type="entry name" value="Nucleic acid-binding proteins"/>
    <property type="match status" value="1"/>
</dbReference>
<dbReference type="Pfam" id="PF00181">
    <property type="entry name" value="Ribosomal_L2_N"/>
    <property type="match status" value="1"/>
</dbReference>
<dbReference type="InterPro" id="IPR014722">
    <property type="entry name" value="Rib_uL2_dom2"/>
</dbReference>
<proteinExistence type="inferred from homology"/>
<evidence type="ECO:0000256" key="3">
    <source>
        <dbReference type="ARBA" id="ARBA00023274"/>
    </source>
</evidence>